<gene>
    <name evidence="2" type="ORF">GCM10009863_10140</name>
</gene>
<name>A0ABP6C3K8_9ACTN</name>
<organism evidence="2 3">
    <name type="scientific">Streptomyces axinellae</name>
    <dbReference type="NCBI Taxonomy" id="552788"/>
    <lineage>
        <taxon>Bacteria</taxon>
        <taxon>Bacillati</taxon>
        <taxon>Actinomycetota</taxon>
        <taxon>Actinomycetes</taxon>
        <taxon>Kitasatosporales</taxon>
        <taxon>Streptomycetaceae</taxon>
        <taxon>Streptomyces</taxon>
    </lineage>
</organism>
<keyword evidence="3" id="KW-1185">Reference proteome</keyword>
<evidence type="ECO:0008006" key="4">
    <source>
        <dbReference type="Google" id="ProtNLM"/>
    </source>
</evidence>
<protein>
    <recommendedName>
        <fullName evidence="4">Subtilin biosynthesis protein spaC</fullName>
    </recommendedName>
</protein>
<comment type="caution">
    <text evidence="2">The sequence shown here is derived from an EMBL/GenBank/DDBJ whole genome shotgun (WGS) entry which is preliminary data.</text>
</comment>
<feature type="compositionally biased region" description="Basic and acidic residues" evidence="1">
    <location>
        <begin position="35"/>
        <end position="45"/>
    </location>
</feature>
<evidence type="ECO:0000256" key="1">
    <source>
        <dbReference type="SAM" id="MobiDB-lite"/>
    </source>
</evidence>
<evidence type="ECO:0000313" key="3">
    <source>
        <dbReference type="Proteomes" id="UP001501447"/>
    </source>
</evidence>
<dbReference type="Pfam" id="PF05147">
    <property type="entry name" value="LANC_like"/>
    <property type="match status" value="1"/>
</dbReference>
<feature type="region of interest" description="Disordered" evidence="1">
    <location>
        <begin position="35"/>
        <end position="136"/>
    </location>
</feature>
<sequence>MSQQALPDTSTRDRARAMAVRVAVEALDAWADRVRREHQEHEHRQLAQGAGRLAVRANEGRANGGRVDGGRADDARTGGGPVTPASSERPVVPASSERPVAPAPSERPVAPDPSERPVTPSPPDPAHLEHPGDPGVPVLARLLAEVGGPDERAVAARATAVWVRGAGRGPGHLGLYDGGLSGTLVGLRASAALHPGVGGVADRLHERLLDRPVGEPRRYGAVTFPDYDLILGPAGTLLALTTEGPEAGPRGGTEAGPGAGPGKAERACELAPFAAHLAALCDAAELPGLRAHYPGHALLGWLHGRINTGMGHGVAGVASALSAAVRRLGPRPELAGALVHICHWLRRESYEDARDIRTWSGAGLDDAPLLAGADARQAWCYGTPGVAWALWDAADALGDGETAGWAADAFTSLADGYHEGFHLFGDHPGDRLGLCHGAAGVLAVADAFHRHAALSAATELRARMLRHLLAAEDELRALGRERTGLLTGVGGALAAVLTSTGASGTWLPCLGLR</sequence>
<dbReference type="Proteomes" id="UP001501447">
    <property type="component" value="Unassembled WGS sequence"/>
</dbReference>
<accession>A0ABP6C3K8</accession>
<reference evidence="3" key="1">
    <citation type="journal article" date="2019" name="Int. J. Syst. Evol. Microbiol.">
        <title>The Global Catalogue of Microorganisms (GCM) 10K type strain sequencing project: providing services to taxonomists for standard genome sequencing and annotation.</title>
        <authorList>
            <consortium name="The Broad Institute Genomics Platform"/>
            <consortium name="The Broad Institute Genome Sequencing Center for Infectious Disease"/>
            <person name="Wu L."/>
            <person name="Ma J."/>
        </authorList>
    </citation>
    <scope>NUCLEOTIDE SEQUENCE [LARGE SCALE GENOMIC DNA]</scope>
    <source>
        <strain evidence="3">JCM 16373</strain>
    </source>
</reference>
<dbReference type="SUPFAM" id="SSF158745">
    <property type="entry name" value="LanC-like"/>
    <property type="match status" value="1"/>
</dbReference>
<dbReference type="RefSeq" id="WP_344562589.1">
    <property type="nucleotide sequence ID" value="NZ_BAAARJ010000003.1"/>
</dbReference>
<dbReference type="Gene3D" id="1.50.10.20">
    <property type="match status" value="1"/>
</dbReference>
<dbReference type="SMART" id="SM01260">
    <property type="entry name" value="LANC_like"/>
    <property type="match status" value="1"/>
</dbReference>
<feature type="compositionally biased region" description="Gly residues" evidence="1">
    <location>
        <begin position="249"/>
        <end position="261"/>
    </location>
</feature>
<dbReference type="PRINTS" id="PR01950">
    <property type="entry name" value="LANCSUPER"/>
</dbReference>
<proteinExistence type="predicted"/>
<dbReference type="InterPro" id="IPR007822">
    <property type="entry name" value="LANC-like"/>
</dbReference>
<feature type="region of interest" description="Disordered" evidence="1">
    <location>
        <begin position="241"/>
        <end position="263"/>
    </location>
</feature>
<evidence type="ECO:0000313" key="2">
    <source>
        <dbReference type="EMBL" id="GAA2598756.1"/>
    </source>
</evidence>
<dbReference type="EMBL" id="BAAARJ010000003">
    <property type="protein sequence ID" value="GAA2598756.1"/>
    <property type="molecule type" value="Genomic_DNA"/>
</dbReference>